<evidence type="ECO:0000256" key="1">
    <source>
        <dbReference type="SAM" id="MobiDB-lite"/>
    </source>
</evidence>
<protein>
    <submittedName>
        <fullName evidence="4">FHA domain-containing protein</fullName>
    </submittedName>
</protein>
<dbReference type="PROSITE" id="PS50006">
    <property type="entry name" value="FHA_DOMAIN"/>
    <property type="match status" value="2"/>
</dbReference>
<accession>A0A545TUT9</accession>
<organism evidence="4 5">
    <name type="scientific">Exilibacterium tricleocarpae</name>
    <dbReference type="NCBI Taxonomy" id="2591008"/>
    <lineage>
        <taxon>Bacteria</taxon>
        <taxon>Pseudomonadati</taxon>
        <taxon>Pseudomonadota</taxon>
        <taxon>Gammaproteobacteria</taxon>
        <taxon>Cellvibrionales</taxon>
        <taxon>Cellvibrionaceae</taxon>
        <taxon>Exilibacterium</taxon>
    </lineage>
</organism>
<feature type="domain" description="FHA" evidence="3">
    <location>
        <begin position="133"/>
        <end position="182"/>
    </location>
</feature>
<keyword evidence="2" id="KW-0472">Membrane</keyword>
<dbReference type="RefSeq" id="WP_142904038.1">
    <property type="nucleotide sequence ID" value="NZ_ML660091.1"/>
</dbReference>
<dbReference type="InterPro" id="IPR050923">
    <property type="entry name" value="Cell_Proc_Reg/RNA_Proc"/>
</dbReference>
<feature type="domain" description="FHA" evidence="3">
    <location>
        <begin position="21"/>
        <end position="70"/>
    </location>
</feature>
<dbReference type="Gene3D" id="2.60.200.20">
    <property type="match status" value="2"/>
</dbReference>
<evidence type="ECO:0000259" key="3">
    <source>
        <dbReference type="PROSITE" id="PS50006"/>
    </source>
</evidence>
<dbReference type="Proteomes" id="UP000319732">
    <property type="component" value="Unassembled WGS sequence"/>
</dbReference>
<dbReference type="InterPro" id="IPR008984">
    <property type="entry name" value="SMAD_FHA_dom_sf"/>
</dbReference>
<keyword evidence="2" id="KW-1133">Transmembrane helix</keyword>
<dbReference type="AlphaFoldDB" id="A0A545TUT9"/>
<feature type="transmembrane region" description="Helical" evidence="2">
    <location>
        <begin position="271"/>
        <end position="290"/>
    </location>
</feature>
<dbReference type="Pfam" id="PF00498">
    <property type="entry name" value="FHA"/>
    <property type="match status" value="1"/>
</dbReference>
<dbReference type="CDD" id="cd00060">
    <property type="entry name" value="FHA"/>
    <property type="match status" value="2"/>
</dbReference>
<sequence length="295" mass="30953">MLKLRFKNNKHNAVWLVEPKVTVGRETANDLVVDDASVAATHAEILVDHEQLTLVNLSGGQALFVNNTAVPDRTALQKDDVVTLGKVELEVVDPKSEPKATATVMREDKATGWSLKANHTALSNRVFSLKKETVVGRSNECDITLAAAHLSRRHATLTIRSGQLFVTDLGSSNGTFLNGKRITEARVKRGDELRFDTLSFGVMGPAEDMDKTSVRSAGAVPAPKPKAAVSAKSTSTSRKPSTGPQAGASGSEVGGSVAGDGDTAGRGGMGWLAWLLVAGAAVAAGAWYLLQQGGA</sequence>
<feature type="compositionally biased region" description="Gly residues" evidence="1">
    <location>
        <begin position="252"/>
        <end position="261"/>
    </location>
</feature>
<dbReference type="PANTHER" id="PTHR23308">
    <property type="entry name" value="NUCLEAR INHIBITOR OF PROTEIN PHOSPHATASE-1"/>
    <property type="match status" value="1"/>
</dbReference>
<dbReference type="InterPro" id="IPR032030">
    <property type="entry name" value="YscD_cytoplasmic_dom"/>
</dbReference>
<gene>
    <name evidence="4" type="ORF">FKG94_09820</name>
</gene>
<dbReference type="SUPFAM" id="SSF49879">
    <property type="entry name" value="SMAD/FHA domain"/>
    <property type="match status" value="2"/>
</dbReference>
<evidence type="ECO:0000313" key="4">
    <source>
        <dbReference type="EMBL" id="TQV80984.1"/>
    </source>
</evidence>
<comment type="caution">
    <text evidence="4">The sequence shown here is derived from an EMBL/GenBank/DDBJ whole genome shotgun (WGS) entry which is preliminary data.</text>
</comment>
<dbReference type="EMBL" id="VHSG01000009">
    <property type="protein sequence ID" value="TQV80984.1"/>
    <property type="molecule type" value="Genomic_DNA"/>
</dbReference>
<dbReference type="InterPro" id="IPR000253">
    <property type="entry name" value="FHA_dom"/>
</dbReference>
<evidence type="ECO:0000313" key="5">
    <source>
        <dbReference type="Proteomes" id="UP000319732"/>
    </source>
</evidence>
<proteinExistence type="predicted"/>
<evidence type="ECO:0000256" key="2">
    <source>
        <dbReference type="SAM" id="Phobius"/>
    </source>
</evidence>
<feature type="compositionally biased region" description="Low complexity" evidence="1">
    <location>
        <begin position="216"/>
        <end position="237"/>
    </location>
</feature>
<name>A0A545TUT9_9GAMM</name>
<dbReference type="SMART" id="SM00240">
    <property type="entry name" value="FHA"/>
    <property type="match status" value="2"/>
</dbReference>
<dbReference type="OrthoDB" id="9815482at2"/>
<keyword evidence="2" id="KW-0812">Transmembrane</keyword>
<dbReference type="Pfam" id="PF16697">
    <property type="entry name" value="Yop-YscD_cpl"/>
    <property type="match status" value="1"/>
</dbReference>
<feature type="region of interest" description="Disordered" evidence="1">
    <location>
        <begin position="211"/>
        <end position="261"/>
    </location>
</feature>
<reference evidence="4 5" key="1">
    <citation type="submission" date="2019-06" db="EMBL/GenBank/DDBJ databases">
        <title>Whole genome sequence for Cellvibrionaceae sp. R142.</title>
        <authorList>
            <person name="Wang G."/>
        </authorList>
    </citation>
    <scope>NUCLEOTIDE SEQUENCE [LARGE SCALE GENOMIC DNA]</scope>
    <source>
        <strain evidence="4 5">R142</strain>
    </source>
</reference>
<keyword evidence="5" id="KW-1185">Reference proteome</keyword>